<keyword evidence="3" id="KW-1185">Reference proteome</keyword>
<protein>
    <submittedName>
        <fullName evidence="2">Uncharacterized protein</fullName>
    </submittedName>
</protein>
<name>D1AYB9_STRM9</name>
<organism evidence="2 3">
    <name type="scientific">Streptobacillus moniliformis (strain ATCC 14647 / DSM 12112 / NCTC 10651 / 9901)</name>
    <dbReference type="NCBI Taxonomy" id="519441"/>
    <lineage>
        <taxon>Bacteria</taxon>
        <taxon>Fusobacteriati</taxon>
        <taxon>Fusobacteriota</taxon>
        <taxon>Fusobacteriia</taxon>
        <taxon>Fusobacteriales</taxon>
        <taxon>Leptotrichiaceae</taxon>
        <taxon>Streptobacillus</taxon>
    </lineage>
</organism>
<evidence type="ECO:0000313" key="3">
    <source>
        <dbReference type="Proteomes" id="UP000002072"/>
    </source>
</evidence>
<dbReference type="GeneID" id="29673844"/>
<dbReference type="AlphaFoldDB" id="D1AYB9"/>
<dbReference type="EMBL" id="CP001779">
    <property type="protein sequence ID" value="ACZ01295.1"/>
    <property type="molecule type" value="Genomic_DNA"/>
</dbReference>
<sequence>MRRFGKILKIIFWIIFFLGMFYTYSKIKYIKKSAYNNTDLILEDFNIRKSGFYENNIKEEQKQEKIEENEDRSEADKEVDKIIKEHLDNKNGN</sequence>
<dbReference type="RefSeq" id="WP_012858845.1">
    <property type="nucleotide sequence ID" value="NC_013515.1"/>
</dbReference>
<gene>
    <name evidence="2" type="ordered locus">Smon_0827</name>
</gene>
<accession>D1AYB9</accession>
<keyword evidence="1" id="KW-1133">Transmembrane helix</keyword>
<evidence type="ECO:0000256" key="1">
    <source>
        <dbReference type="SAM" id="Phobius"/>
    </source>
</evidence>
<dbReference type="STRING" id="519441.Smon_0827"/>
<keyword evidence="1" id="KW-0472">Membrane</keyword>
<reference evidence="2 3" key="1">
    <citation type="journal article" date="2009" name="Stand. Genomic Sci.">
        <title>Complete genome sequence of Streptobacillus moniliformis type strain (9901T).</title>
        <authorList>
            <person name="Nolan M."/>
            <person name="Gronow S."/>
            <person name="Lapidus A."/>
            <person name="Ivanova N."/>
            <person name="Copeland A."/>
            <person name="Lucas S."/>
            <person name="Del Rio T.G."/>
            <person name="Chen F."/>
            <person name="Tice H."/>
            <person name="Pitluck S."/>
            <person name="Cheng J.F."/>
            <person name="Sims D."/>
            <person name="Meincke L."/>
            <person name="Bruce D."/>
            <person name="Goodwin L."/>
            <person name="Brettin T."/>
            <person name="Han C."/>
            <person name="Detter J.C."/>
            <person name="Ovchinikova G."/>
            <person name="Pati A."/>
            <person name="Mavromatis K."/>
            <person name="Mikhailova N."/>
            <person name="Chen A."/>
            <person name="Palaniappan K."/>
            <person name="Land M."/>
            <person name="Hauser L."/>
            <person name="Chang Y.J."/>
            <person name="Jeffries C.D."/>
            <person name="Rohde M."/>
            <person name="Sproer C."/>
            <person name="Goker M."/>
            <person name="Bristow J."/>
            <person name="Eisen J.A."/>
            <person name="Markowitz V."/>
            <person name="Hugenholtz P."/>
            <person name="Kyrpides N.C."/>
            <person name="Klenk H.P."/>
            <person name="Chain P."/>
        </authorList>
    </citation>
    <scope>NUCLEOTIDE SEQUENCE [LARGE SCALE GENOMIC DNA]</scope>
    <source>
        <strain evidence="3">ATCC 14647 / DSM 12112 / NCTC 10651 / 9901</strain>
    </source>
</reference>
<proteinExistence type="predicted"/>
<dbReference type="KEGG" id="smf:Smon_0827"/>
<dbReference type="HOGENOM" id="CLU_2398376_0_0_0"/>
<dbReference type="Proteomes" id="UP000002072">
    <property type="component" value="Chromosome"/>
</dbReference>
<keyword evidence="1" id="KW-0812">Transmembrane</keyword>
<evidence type="ECO:0000313" key="2">
    <source>
        <dbReference type="EMBL" id="ACZ01295.1"/>
    </source>
</evidence>
<feature type="transmembrane region" description="Helical" evidence="1">
    <location>
        <begin position="7"/>
        <end position="24"/>
    </location>
</feature>